<sequence length="488" mass="56282">MYRKLYFYKERKQMFKKKYKLLSSFISVPLVVSTITLSASCDGSKKDENPIDTKPSNPETNDNLIKPFKLVLNTDESGTLGMFKDENNRTISRIDIQNLIEKKLKDIVNNHVANVKSNKIFNSWSEFDFENKLGYSLKEMWPDLKIEFVGDELKLDEPGQLYLNIVSEISYPDTDTVIKSFDKNTSSLKDIKQTLRFQIVFRSGSKIVVIRNTDFLIDLVQEKSFKSIAEVENSALGQEKFRPVNIDWNSEIYKPLVMRGKIVSISDGDTATIKLTEVPTKFEETYSVGSEYKVRIASIDTPEKAVGSGSSSVKSKPFEYTFAEWSTKFAEENLMGQDVVFWSNGEEDAYKRLVGDFFINKKDDPNGNYQYSYSAEIVRAGLTLPYDTKSENFRSTYQSDKTAYKTKIYPIIAEAAEEAFINQNGFYKFVSNPFGIQKTIYRNKENSGWDLFFRRSVFTNRGDLFEIQPKMPFSILDWIKELENNKEK</sequence>
<dbReference type="RefSeq" id="WP_146309102.1">
    <property type="nucleotide sequence ID" value="NZ_CP041663.1"/>
</dbReference>
<dbReference type="Pfam" id="PF00565">
    <property type="entry name" value="SNase"/>
    <property type="match status" value="1"/>
</dbReference>
<dbReference type="Gene3D" id="2.40.50.90">
    <property type="match status" value="1"/>
</dbReference>
<dbReference type="InterPro" id="IPR035437">
    <property type="entry name" value="SNase_OB-fold_sf"/>
</dbReference>
<dbReference type="SUPFAM" id="SSF50199">
    <property type="entry name" value="Staphylococcal nuclease"/>
    <property type="match status" value="1"/>
</dbReference>
<proteinExistence type="predicted"/>
<dbReference type="EMBL" id="CP041663">
    <property type="protein sequence ID" value="QDY88649.1"/>
    <property type="molecule type" value="Genomic_DNA"/>
</dbReference>
<protein>
    <submittedName>
        <fullName evidence="1">Uncharacterized protein</fullName>
    </submittedName>
</protein>
<dbReference type="SMART" id="SM00318">
    <property type="entry name" value="SNc"/>
    <property type="match status" value="1"/>
</dbReference>
<gene>
    <name evidence="1" type="ORF">FOY43_03230</name>
</gene>
<reference evidence="2" key="1">
    <citation type="submission" date="2019-07" db="EMBL/GenBank/DDBJ databases">
        <title>Complete genome sequences of three Mycoplasma sp. 1220 strains.</title>
        <authorList>
            <person name="Grozner D."/>
            <person name="Forro B."/>
            <person name="Kovacs A.B."/>
            <person name="Marton S."/>
            <person name="Banyai K."/>
            <person name="Kreizinger Z."/>
            <person name="Sulyok K.M."/>
            <person name="Gyuranecz M."/>
        </authorList>
    </citation>
    <scope>NUCLEOTIDE SEQUENCE [LARGE SCALE GENOMIC DNA]</scope>
    <source>
        <strain evidence="2">MYCAV93</strain>
    </source>
</reference>
<accession>A0A5B8K453</accession>
<dbReference type="Proteomes" id="UP000317512">
    <property type="component" value="Chromosome"/>
</dbReference>
<organism evidence="1 2">
    <name type="scientific">Mycoplasma anserisalpingitidis</name>
    <dbReference type="NCBI Taxonomy" id="519450"/>
    <lineage>
        <taxon>Bacteria</taxon>
        <taxon>Bacillati</taxon>
        <taxon>Mycoplasmatota</taxon>
        <taxon>Mollicutes</taxon>
        <taxon>Mycoplasmataceae</taxon>
        <taxon>Mycoplasma</taxon>
    </lineage>
</organism>
<name>A0A5B8K453_9MOLU</name>
<dbReference type="AlphaFoldDB" id="A0A5B8K453"/>
<evidence type="ECO:0000313" key="1">
    <source>
        <dbReference type="EMBL" id="QDY88649.1"/>
    </source>
</evidence>
<dbReference type="OrthoDB" id="398206at2"/>
<dbReference type="InterPro" id="IPR016071">
    <property type="entry name" value="Staphylococal_nuclease_OB-fold"/>
</dbReference>
<dbReference type="PROSITE" id="PS50830">
    <property type="entry name" value="TNASE_3"/>
    <property type="match status" value="1"/>
</dbReference>
<evidence type="ECO:0000313" key="2">
    <source>
        <dbReference type="Proteomes" id="UP000317512"/>
    </source>
</evidence>